<dbReference type="InterPro" id="IPR004090">
    <property type="entry name" value="Chemotax_Me-accpt_rcpt"/>
</dbReference>
<dbReference type="PANTHER" id="PTHR32089:SF112">
    <property type="entry name" value="LYSOZYME-LIKE PROTEIN-RELATED"/>
    <property type="match status" value="1"/>
</dbReference>
<keyword evidence="6" id="KW-1133">Transmembrane helix</keyword>
<dbReference type="InterPro" id="IPR004089">
    <property type="entry name" value="MCPsignal_dom"/>
</dbReference>
<feature type="transmembrane region" description="Helical" evidence="6">
    <location>
        <begin position="15"/>
        <end position="33"/>
    </location>
</feature>
<dbReference type="KEGG" id="mdn:JT25_018680"/>
<dbReference type="Proteomes" id="UP000030512">
    <property type="component" value="Chromosome"/>
</dbReference>
<evidence type="ECO:0000256" key="6">
    <source>
        <dbReference type="SAM" id="Phobius"/>
    </source>
</evidence>
<evidence type="ECO:0000256" key="3">
    <source>
        <dbReference type="ARBA" id="ARBA00029447"/>
    </source>
</evidence>
<dbReference type="GO" id="GO:0016020">
    <property type="term" value="C:membrane"/>
    <property type="evidence" value="ECO:0007669"/>
    <property type="project" value="UniProtKB-SubCell"/>
</dbReference>
<evidence type="ECO:0000256" key="1">
    <source>
        <dbReference type="ARBA" id="ARBA00004370"/>
    </source>
</evidence>
<feature type="domain" description="Methyl-accepting transducer" evidence="7">
    <location>
        <begin position="157"/>
        <end position="282"/>
    </location>
</feature>
<reference evidence="8 9" key="1">
    <citation type="journal article" date="2015" name="Environ. Microbiol.">
        <title>Methane oxidation coupled to nitrate reduction under hypoxia by the Gammaproteobacterium Methylomonas denitrificans, sp. nov. type strain FJG1.</title>
        <authorList>
            <person name="Kits K.D."/>
            <person name="Klotz M.G."/>
            <person name="Stein L.Y."/>
        </authorList>
    </citation>
    <scope>NUCLEOTIDE SEQUENCE [LARGE SCALE GENOMIC DNA]</scope>
    <source>
        <strain evidence="8 9">FJG1</strain>
    </source>
</reference>
<dbReference type="PROSITE" id="PS50111">
    <property type="entry name" value="CHEMOTAXIS_TRANSDUC_2"/>
    <property type="match status" value="1"/>
</dbReference>
<evidence type="ECO:0000313" key="8">
    <source>
        <dbReference type="EMBL" id="AMK78491.1"/>
    </source>
</evidence>
<feature type="transmembrane region" description="Helical" evidence="6">
    <location>
        <begin position="40"/>
        <end position="61"/>
    </location>
</feature>
<comment type="similarity">
    <text evidence="3">Belongs to the methyl-accepting chemotaxis (MCP) protein family.</text>
</comment>
<keyword evidence="6" id="KW-0472">Membrane</keyword>
<evidence type="ECO:0000259" key="7">
    <source>
        <dbReference type="PROSITE" id="PS50111"/>
    </source>
</evidence>
<dbReference type="SMART" id="SM00283">
    <property type="entry name" value="MA"/>
    <property type="match status" value="1"/>
</dbReference>
<comment type="subcellular location">
    <subcellularLocation>
        <location evidence="1">Membrane</location>
    </subcellularLocation>
</comment>
<dbReference type="GO" id="GO:0004888">
    <property type="term" value="F:transmembrane signaling receptor activity"/>
    <property type="evidence" value="ECO:0007669"/>
    <property type="project" value="InterPro"/>
</dbReference>
<dbReference type="STRING" id="1538553.JT25_018680"/>
<dbReference type="OrthoDB" id="3288815at2"/>
<protein>
    <recommendedName>
        <fullName evidence="7">Methyl-accepting transducer domain-containing protein</fullName>
    </recommendedName>
</protein>
<dbReference type="AlphaFoldDB" id="A0A126T8V0"/>
<keyword evidence="2 4" id="KW-0807">Transducer</keyword>
<proteinExistence type="inferred from homology"/>
<dbReference type="SUPFAM" id="SSF58104">
    <property type="entry name" value="Methyl-accepting chemotaxis protein (MCP) signaling domain"/>
    <property type="match status" value="1"/>
</dbReference>
<dbReference type="Gene3D" id="1.10.287.950">
    <property type="entry name" value="Methyl-accepting chemotaxis protein"/>
    <property type="match status" value="1"/>
</dbReference>
<keyword evidence="5" id="KW-0175">Coiled coil</keyword>
<dbReference type="PRINTS" id="PR00260">
    <property type="entry name" value="CHEMTRNSDUCR"/>
</dbReference>
<organism evidence="8 9">
    <name type="scientific">Methylomonas denitrificans</name>
    <dbReference type="NCBI Taxonomy" id="1538553"/>
    <lineage>
        <taxon>Bacteria</taxon>
        <taxon>Pseudomonadati</taxon>
        <taxon>Pseudomonadota</taxon>
        <taxon>Gammaproteobacteria</taxon>
        <taxon>Methylococcales</taxon>
        <taxon>Methylococcaceae</taxon>
        <taxon>Methylomonas</taxon>
    </lineage>
</organism>
<name>A0A126T8V0_9GAMM</name>
<evidence type="ECO:0000256" key="2">
    <source>
        <dbReference type="ARBA" id="ARBA00023224"/>
    </source>
</evidence>
<evidence type="ECO:0000256" key="5">
    <source>
        <dbReference type="SAM" id="Coils"/>
    </source>
</evidence>
<dbReference type="PROSITE" id="PS51257">
    <property type="entry name" value="PROKAR_LIPOPROTEIN"/>
    <property type="match status" value="1"/>
</dbReference>
<accession>A0A126T8V0</accession>
<dbReference type="PANTHER" id="PTHR32089">
    <property type="entry name" value="METHYL-ACCEPTING CHEMOTAXIS PROTEIN MCPB"/>
    <property type="match status" value="1"/>
</dbReference>
<evidence type="ECO:0000313" key="9">
    <source>
        <dbReference type="Proteomes" id="UP000030512"/>
    </source>
</evidence>
<gene>
    <name evidence="8" type="ORF">JT25_018680</name>
</gene>
<dbReference type="GO" id="GO:0007165">
    <property type="term" value="P:signal transduction"/>
    <property type="evidence" value="ECO:0007669"/>
    <property type="project" value="UniProtKB-KW"/>
</dbReference>
<evidence type="ECO:0000256" key="4">
    <source>
        <dbReference type="PROSITE-ProRule" id="PRU00284"/>
    </source>
</evidence>
<feature type="coiled-coil region" evidence="5">
    <location>
        <begin position="287"/>
        <end position="314"/>
    </location>
</feature>
<keyword evidence="9" id="KW-1185">Reference proteome</keyword>
<dbReference type="EMBL" id="CP014476">
    <property type="protein sequence ID" value="AMK78491.1"/>
    <property type="molecule type" value="Genomic_DNA"/>
</dbReference>
<sequence>MLSKPYPVAKSPGPLGFYVLTVGLGVIGGLLACVQTGFSLISMGATAALGFAGVLVGSTLYNKQQAVLNEVNKAWRGDEDLKLKDLEAYAIELERLFLQVVPILLRQVQTSRTHTEQEITVLTSRFAAMVSQLERLISGGAQNRQGRSVDVLFSETRDALTAVLKVLSQIQDVEHAVVDEVRKLSAHTGQLDTMAQEVRKVAEQINLLALNAAIEAARAGENGRGFAVVADEVRKLAGFSSSTGEKISHAIADINKAMASTLKMSEASGSSDDKAIRDAEQAIRTALDDLRVALDMFRNDADQLRGNSAQIRDEIFSVLTAFQFQDRVSQMLSHVEHNLNSLQSAVDATRNSGERQANSLDVGATLSRMELSYTMPEELLNHASSAAVSHQSTSANDEITFF</sequence>
<dbReference type="Pfam" id="PF00015">
    <property type="entry name" value="MCPsignal"/>
    <property type="match status" value="1"/>
</dbReference>
<keyword evidence="6" id="KW-0812">Transmembrane</keyword>
<dbReference type="GO" id="GO:0006935">
    <property type="term" value="P:chemotaxis"/>
    <property type="evidence" value="ECO:0007669"/>
    <property type="project" value="InterPro"/>
</dbReference>